<dbReference type="InterPro" id="IPR056003">
    <property type="entry name" value="CT398_CC_hairpin"/>
</dbReference>
<reference evidence="5" key="1">
    <citation type="submission" date="2017-03" db="EMBL/GenBank/DDBJ databases">
        <authorList>
            <person name="Lund M.B."/>
        </authorList>
    </citation>
    <scope>NUCLEOTIDE SEQUENCE [LARGE SCALE GENOMIC DNA]</scope>
</reference>
<dbReference type="Proteomes" id="UP000219994">
    <property type="component" value="Unassembled WGS sequence"/>
</dbReference>
<proteinExistence type="predicted"/>
<dbReference type="InterPro" id="IPR003743">
    <property type="entry name" value="Zf-RING_7"/>
</dbReference>
<accession>A0A2A6FRN4</accession>
<feature type="domain" description="CT398-like coiled coil hairpin" evidence="3">
    <location>
        <begin position="14"/>
        <end position="190"/>
    </location>
</feature>
<dbReference type="Pfam" id="PF24481">
    <property type="entry name" value="CT398_CC"/>
    <property type="match status" value="1"/>
</dbReference>
<dbReference type="AlphaFoldDB" id="A0A2A6FRN4"/>
<feature type="domain" description="C4-type zinc ribbon" evidence="2">
    <location>
        <begin position="204"/>
        <end position="237"/>
    </location>
</feature>
<gene>
    <name evidence="4" type="ORF">B5766_06535</name>
</gene>
<evidence type="ECO:0000259" key="2">
    <source>
        <dbReference type="Pfam" id="PF02591"/>
    </source>
</evidence>
<evidence type="ECO:0000256" key="1">
    <source>
        <dbReference type="SAM" id="Coils"/>
    </source>
</evidence>
<protein>
    <submittedName>
        <fullName evidence="4">Uncharacterized protein</fullName>
    </submittedName>
</protein>
<name>A0A2A6FRN4_9MICO</name>
<dbReference type="Gene3D" id="1.10.287.1490">
    <property type="match status" value="1"/>
</dbReference>
<evidence type="ECO:0000259" key="3">
    <source>
        <dbReference type="Pfam" id="PF24481"/>
    </source>
</evidence>
<feature type="coiled-coil region" evidence="1">
    <location>
        <begin position="58"/>
        <end position="150"/>
    </location>
</feature>
<dbReference type="Pfam" id="PF02591">
    <property type="entry name" value="Zn_ribbon_9"/>
    <property type="match status" value="1"/>
</dbReference>
<evidence type="ECO:0000313" key="5">
    <source>
        <dbReference type="Proteomes" id="UP000219994"/>
    </source>
</evidence>
<organism evidence="4 5">
    <name type="scientific">Candidatus Lumbricidiphila eiseniae</name>
    <dbReference type="NCBI Taxonomy" id="1969409"/>
    <lineage>
        <taxon>Bacteria</taxon>
        <taxon>Bacillati</taxon>
        <taxon>Actinomycetota</taxon>
        <taxon>Actinomycetes</taxon>
        <taxon>Micrococcales</taxon>
        <taxon>Microbacteriaceae</taxon>
        <taxon>Candidatus Lumbricidiphila</taxon>
    </lineage>
</organism>
<evidence type="ECO:0000313" key="4">
    <source>
        <dbReference type="EMBL" id="PDQ35261.1"/>
    </source>
</evidence>
<sequence length="245" mass="26566">MKADPGIQQKLLLVQEIDIRVRQLTHRLQSLPQNAPLAELAARDAAVRARRADAVGTVETVRIELARLESDVATVQARQKRDAERLQATSSVKDVAALETELEALAIRLTELEDLELTAMEKVEDAERALANLDEERAAIEQQVIALTAERSGTAAAIEAERSTLVADREAKAATIPADLAALYEARRVRGDGVGAALLQHQGCKGCTMVLTGSDLEVVRRAASDDVLFCPECDRILIRTVESGL</sequence>
<dbReference type="EMBL" id="NAEP01000036">
    <property type="protein sequence ID" value="PDQ35261.1"/>
    <property type="molecule type" value="Genomic_DNA"/>
</dbReference>
<comment type="caution">
    <text evidence="4">The sequence shown here is derived from an EMBL/GenBank/DDBJ whole genome shotgun (WGS) entry which is preliminary data.</text>
</comment>
<keyword evidence="1" id="KW-0175">Coiled coil</keyword>